<sequence length="84" mass="9626">MKKFFEEFKEFASSFLSDVVNFIFMAFVLFCLLKAINKLTSIGHKVEEPKAPTTKKCPFCKTEIDIEATRCPHCTSVLEEAKKD</sequence>
<name>A0ABX2H0Q8_9FIRM</name>
<keyword evidence="3 5" id="KW-1133">Transmembrane helix</keyword>
<dbReference type="EMBL" id="JAAWUZ010000075">
    <property type="protein sequence ID" value="NSG31338.1"/>
    <property type="molecule type" value="Genomic_DNA"/>
</dbReference>
<evidence type="ECO:0000313" key="6">
    <source>
        <dbReference type="EMBL" id="NSG31338.1"/>
    </source>
</evidence>
<evidence type="ECO:0000256" key="1">
    <source>
        <dbReference type="ARBA" id="ARBA00004141"/>
    </source>
</evidence>
<evidence type="ECO:0000256" key="5">
    <source>
        <dbReference type="SAM" id="Phobius"/>
    </source>
</evidence>
<evidence type="ECO:0000313" key="7">
    <source>
        <dbReference type="Proteomes" id="UP000821846"/>
    </source>
</evidence>
<keyword evidence="2 5" id="KW-0812">Transmembrane</keyword>
<keyword evidence="4 5" id="KW-0472">Membrane</keyword>
<evidence type="ECO:0008006" key="8">
    <source>
        <dbReference type="Google" id="ProtNLM"/>
    </source>
</evidence>
<dbReference type="SUPFAM" id="SSF81330">
    <property type="entry name" value="Gated mechanosensitive channel"/>
    <property type="match status" value="1"/>
</dbReference>
<feature type="transmembrane region" description="Helical" evidence="5">
    <location>
        <begin position="12"/>
        <end position="33"/>
    </location>
</feature>
<dbReference type="PANTHER" id="PTHR30266">
    <property type="entry name" value="MECHANOSENSITIVE CHANNEL MSCL"/>
    <property type="match status" value="1"/>
</dbReference>
<dbReference type="Proteomes" id="UP000821846">
    <property type="component" value="Unassembled WGS sequence"/>
</dbReference>
<dbReference type="InterPro" id="IPR037673">
    <property type="entry name" value="MSC/AndL"/>
</dbReference>
<dbReference type="InterPro" id="IPR036019">
    <property type="entry name" value="MscL_channel"/>
</dbReference>
<gene>
    <name evidence="6" type="ORF">HFM93_13965</name>
</gene>
<reference evidence="6 7" key="1">
    <citation type="journal article" date="2020" name="Cell Host Microbe">
        <title>Functional and Genomic Variation between Human-Derived Isolates of Lachnospiraceae Reveals Inter- and Intra-Species Diversity.</title>
        <authorList>
            <person name="Sorbara M.T."/>
            <person name="Littmann E.R."/>
            <person name="Fontana E."/>
            <person name="Moody T.U."/>
            <person name="Kohout C.E."/>
            <person name="Gjonbalaj M."/>
            <person name="Eaton V."/>
            <person name="Seok R."/>
            <person name="Leiner I.M."/>
            <person name="Pamer E.G."/>
        </authorList>
    </citation>
    <scope>NUCLEOTIDE SEQUENCE [LARGE SCALE GENOMIC DNA]</scope>
    <source>
        <strain evidence="6 7">MSK.14.16</strain>
    </source>
</reference>
<protein>
    <recommendedName>
        <fullName evidence="8">Large-conductance mechanosensitive channel</fullName>
    </recommendedName>
</protein>
<evidence type="ECO:0000256" key="4">
    <source>
        <dbReference type="ARBA" id="ARBA00023136"/>
    </source>
</evidence>
<comment type="caution">
    <text evidence="6">The sequence shown here is derived from an EMBL/GenBank/DDBJ whole genome shotgun (WGS) entry which is preliminary data.</text>
</comment>
<organism evidence="6 7">
    <name type="scientific">Faecalicatena fissicatena</name>
    <dbReference type="NCBI Taxonomy" id="290055"/>
    <lineage>
        <taxon>Bacteria</taxon>
        <taxon>Bacillati</taxon>
        <taxon>Bacillota</taxon>
        <taxon>Clostridia</taxon>
        <taxon>Lachnospirales</taxon>
        <taxon>Lachnospiraceae</taxon>
        <taxon>Faecalicatena</taxon>
    </lineage>
</organism>
<evidence type="ECO:0000256" key="2">
    <source>
        <dbReference type="ARBA" id="ARBA00022692"/>
    </source>
</evidence>
<proteinExistence type="predicted"/>
<comment type="subcellular location">
    <subcellularLocation>
        <location evidence="1">Membrane</location>
        <topology evidence="1">Multi-pass membrane protein</topology>
    </subcellularLocation>
</comment>
<accession>A0ABX2H0Q8</accession>
<dbReference type="Pfam" id="PF01741">
    <property type="entry name" value="MscL"/>
    <property type="match status" value="1"/>
</dbReference>
<dbReference type="PANTHER" id="PTHR30266:SF2">
    <property type="entry name" value="LARGE-CONDUCTANCE MECHANOSENSITIVE CHANNEL"/>
    <property type="match status" value="1"/>
</dbReference>
<evidence type="ECO:0000256" key="3">
    <source>
        <dbReference type="ARBA" id="ARBA00022989"/>
    </source>
</evidence>
<keyword evidence="7" id="KW-1185">Reference proteome</keyword>
<dbReference type="Gene3D" id="1.10.1200.120">
    <property type="entry name" value="Large-conductance mechanosensitive channel, MscL, domain 1"/>
    <property type="match status" value="1"/>
</dbReference>